<feature type="compositionally biased region" description="Acidic residues" evidence="9">
    <location>
        <begin position="782"/>
        <end position="796"/>
    </location>
</feature>
<evidence type="ECO:0000256" key="2">
    <source>
        <dbReference type="ARBA" id="ARBA00022448"/>
    </source>
</evidence>
<dbReference type="Pfam" id="PF00662">
    <property type="entry name" value="Proton_antipo_N"/>
    <property type="match status" value="1"/>
</dbReference>
<dbReference type="InterPro" id="IPR050616">
    <property type="entry name" value="CPA3_Na-H_Antiporter_A"/>
</dbReference>
<feature type="transmembrane region" description="Helical" evidence="10">
    <location>
        <begin position="109"/>
        <end position="136"/>
    </location>
</feature>
<keyword evidence="8 10" id="KW-0472">Membrane</keyword>
<feature type="transmembrane region" description="Helical" evidence="10">
    <location>
        <begin position="419"/>
        <end position="444"/>
    </location>
</feature>
<proteinExistence type="predicted"/>
<evidence type="ECO:0000313" key="15">
    <source>
        <dbReference type="EMBL" id="MFC7256209.1"/>
    </source>
</evidence>
<feature type="transmembrane region" description="Helical" evidence="10">
    <location>
        <begin position="634"/>
        <end position="654"/>
    </location>
</feature>
<feature type="transmembrane region" description="Helical" evidence="10">
    <location>
        <begin position="698"/>
        <end position="715"/>
    </location>
</feature>
<dbReference type="InterPro" id="IPR001750">
    <property type="entry name" value="ND/Mrp_TM"/>
</dbReference>
<evidence type="ECO:0000313" key="16">
    <source>
        <dbReference type="Proteomes" id="UP001596434"/>
    </source>
</evidence>
<evidence type="ECO:0000256" key="1">
    <source>
        <dbReference type="ARBA" id="ARBA00004651"/>
    </source>
</evidence>
<organism evidence="15 16">
    <name type="scientific">Haloplanus litoreus</name>
    <dbReference type="NCBI Taxonomy" id="767515"/>
    <lineage>
        <taxon>Archaea</taxon>
        <taxon>Methanobacteriati</taxon>
        <taxon>Methanobacteriota</taxon>
        <taxon>Stenosarchaea group</taxon>
        <taxon>Halobacteria</taxon>
        <taxon>Halobacteriales</taxon>
        <taxon>Haloferacaceae</taxon>
        <taxon>Haloplanus</taxon>
    </lineage>
</organism>
<keyword evidence="7" id="KW-0406">Ion transport</keyword>
<name>A0ABD6A0H3_9EURY</name>
<evidence type="ECO:0000259" key="11">
    <source>
        <dbReference type="Pfam" id="PF00361"/>
    </source>
</evidence>
<feature type="domain" description="NADH:quinone oxidoreductase/Mrp antiporter transmembrane" evidence="11">
    <location>
        <begin position="126"/>
        <end position="414"/>
    </location>
</feature>
<keyword evidence="6 10" id="KW-1133">Transmembrane helix</keyword>
<dbReference type="GeneID" id="96954594"/>
<feature type="transmembrane region" description="Helical" evidence="10">
    <location>
        <begin position="162"/>
        <end position="189"/>
    </location>
</feature>
<feature type="transmembrane region" description="Helical" evidence="10">
    <location>
        <begin position="459"/>
        <end position="478"/>
    </location>
</feature>
<evidence type="ECO:0000256" key="6">
    <source>
        <dbReference type="ARBA" id="ARBA00022989"/>
    </source>
</evidence>
<dbReference type="EMBL" id="JBHTAT010000001">
    <property type="protein sequence ID" value="MFC7256209.1"/>
    <property type="molecule type" value="Genomic_DNA"/>
</dbReference>
<keyword evidence="16" id="KW-1185">Reference proteome</keyword>
<feature type="transmembrane region" description="Helical" evidence="10">
    <location>
        <begin position="76"/>
        <end position="97"/>
    </location>
</feature>
<dbReference type="Pfam" id="PF20501">
    <property type="entry name" value="MbhE"/>
    <property type="match status" value="1"/>
</dbReference>
<comment type="caution">
    <text evidence="15">The sequence shown here is derived from an EMBL/GenBank/DDBJ whole genome shotgun (WGS) entry which is preliminary data.</text>
</comment>
<feature type="transmembrane region" description="Helical" evidence="10">
    <location>
        <begin position="279"/>
        <end position="301"/>
    </location>
</feature>
<dbReference type="Proteomes" id="UP001596434">
    <property type="component" value="Unassembled WGS sequence"/>
</dbReference>
<feature type="transmembrane region" description="Helical" evidence="10">
    <location>
        <begin position="607"/>
        <end position="627"/>
    </location>
</feature>
<evidence type="ECO:0000256" key="10">
    <source>
        <dbReference type="SAM" id="Phobius"/>
    </source>
</evidence>
<dbReference type="GO" id="GO:0015297">
    <property type="term" value="F:antiporter activity"/>
    <property type="evidence" value="ECO:0007669"/>
    <property type="project" value="UniProtKB-KW"/>
</dbReference>
<feature type="region of interest" description="Disordered" evidence="9">
    <location>
        <begin position="781"/>
        <end position="804"/>
    </location>
</feature>
<gene>
    <name evidence="15" type="primary">mbhE</name>
    <name evidence="15" type="ORF">ACFQKE_13050</name>
</gene>
<evidence type="ECO:0000256" key="4">
    <source>
        <dbReference type="ARBA" id="ARBA00022475"/>
    </source>
</evidence>
<evidence type="ECO:0000259" key="12">
    <source>
        <dbReference type="Pfam" id="PF00662"/>
    </source>
</evidence>
<keyword evidence="2" id="KW-0813">Transport</keyword>
<feature type="transmembrane region" description="Helical" evidence="10">
    <location>
        <begin position="307"/>
        <end position="329"/>
    </location>
</feature>
<evidence type="ECO:0000259" key="13">
    <source>
        <dbReference type="Pfam" id="PF13244"/>
    </source>
</evidence>
<feature type="transmembrane region" description="Helical" evidence="10">
    <location>
        <begin position="336"/>
        <end position="356"/>
    </location>
</feature>
<keyword evidence="5 10" id="KW-0812">Transmembrane</keyword>
<feature type="domain" description="NADH-Ubiquinone oxidoreductase (complex I) chain 5 N-terminal" evidence="12">
    <location>
        <begin position="65"/>
        <end position="110"/>
    </location>
</feature>
<feature type="domain" description="MrpA C-terminal/MbhD" evidence="13">
    <location>
        <begin position="619"/>
        <end position="682"/>
    </location>
</feature>
<evidence type="ECO:0000256" key="3">
    <source>
        <dbReference type="ARBA" id="ARBA00022449"/>
    </source>
</evidence>
<dbReference type="GO" id="GO:0006811">
    <property type="term" value="P:monoatomic ion transport"/>
    <property type="evidence" value="ECO:0007669"/>
    <property type="project" value="UniProtKB-KW"/>
</dbReference>
<dbReference type="PANTHER" id="PTHR43373">
    <property type="entry name" value="NA(+)/H(+) ANTIPORTER SUBUNIT"/>
    <property type="match status" value="1"/>
</dbReference>
<dbReference type="Pfam" id="PF00361">
    <property type="entry name" value="Proton_antipo_M"/>
    <property type="match status" value="1"/>
</dbReference>
<keyword evidence="4" id="KW-1003">Cell membrane</keyword>
<evidence type="ECO:0000259" key="14">
    <source>
        <dbReference type="Pfam" id="PF20501"/>
    </source>
</evidence>
<feature type="transmembrane region" description="Helical" evidence="10">
    <location>
        <begin position="32"/>
        <end position="52"/>
    </location>
</feature>
<dbReference type="GO" id="GO:0005886">
    <property type="term" value="C:plasma membrane"/>
    <property type="evidence" value="ECO:0007669"/>
    <property type="project" value="UniProtKB-SubCell"/>
</dbReference>
<reference evidence="15 16" key="1">
    <citation type="journal article" date="2019" name="Int. J. Syst. Evol. Microbiol.">
        <title>The Global Catalogue of Microorganisms (GCM) 10K type strain sequencing project: providing services to taxonomists for standard genome sequencing and annotation.</title>
        <authorList>
            <consortium name="The Broad Institute Genomics Platform"/>
            <consortium name="The Broad Institute Genome Sequencing Center for Infectious Disease"/>
            <person name="Wu L."/>
            <person name="Ma J."/>
        </authorList>
    </citation>
    <scope>NUCLEOTIDE SEQUENCE [LARGE SCALE GENOMIC DNA]</scope>
    <source>
        <strain evidence="15 16">GX21</strain>
    </source>
</reference>
<evidence type="ECO:0000256" key="7">
    <source>
        <dbReference type="ARBA" id="ARBA00023065"/>
    </source>
</evidence>
<feature type="transmembrane region" description="Helical" evidence="10">
    <location>
        <begin position="376"/>
        <end position="398"/>
    </location>
</feature>
<feature type="transmembrane region" description="Helical" evidence="10">
    <location>
        <begin position="660"/>
        <end position="678"/>
    </location>
</feature>
<dbReference type="AlphaFoldDB" id="A0ABD6A0H3"/>
<feature type="transmembrane region" description="Helical" evidence="10">
    <location>
        <begin position="6"/>
        <end position="25"/>
    </location>
</feature>
<dbReference type="PRINTS" id="PR01434">
    <property type="entry name" value="NADHDHGNASE5"/>
</dbReference>
<protein>
    <submittedName>
        <fullName evidence="15">Hydrogen gas-evolving membrane-bound hydrogenase subunit E</fullName>
    </submittedName>
</protein>
<keyword evidence="3" id="KW-0050">Antiport</keyword>
<dbReference type="Pfam" id="PF13244">
    <property type="entry name" value="MbhD"/>
    <property type="match status" value="1"/>
</dbReference>
<dbReference type="PANTHER" id="PTHR43373:SF1">
    <property type="entry name" value="NA(+)_H(+) ANTIPORTER SUBUNIT A"/>
    <property type="match status" value="1"/>
</dbReference>
<feature type="domain" description="MrpA C-terminal/MbhE" evidence="14">
    <location>
        <begin position="694"/>
        <end position="774"/>
    </location>
</feature>
<sequence>MAPDLTVVTIAVALPFVAAVLAPLLHRALGELTGYAGAFVAAASFGLLVTQVDSPGTVGASWVPALDVGIQFTVDGWGLLFALLASGIGALVFTYSARYMRGGDGLARYYAALLAFLGSILGVALASDLVFVFLFWELTSLCSFVLIGHHTADTESRYSARMAMVVTVGGGLCLLAGLLVLAVTARGVLGGVTFDVTAMIANDEAMRAALRESGLFVPALVLVVTAAAAKSAQVPLHFWLPNAMVAPTPVSAFLHSATMVKVGVYFLGRLRPLLMSPEWVLLVATLGLLTMTVGALLAVAATDTKELLAYSTASHLGLMVAAFGFDVVYGSEAGTFHLLNHALFKAPLFLVAGIVAHEAGTRTLDNLGGLWRELPVTAAITGVTALSMAGIPPFNGFYSKELLFEATYEVAHEAGGVAWLYPTVATAASVFTVVYSLKFLAIFVGERRAPVADVHRPPVALVAPPAVLAAAAAVVSVAPQLAVDAIVQSAVEATAVDEVLLEVGLPTHVSPPVAMSAVAVLGGIATYPFTGRLAAVIGRGVDAPVPVRPRGWYDWIVSTTEVTSARFGPFVHSGLLRTYVTWVAAAASLLALAGFTATEGTPEVGGIAVPLSVAVVLMIAVLAGVAVTTAPSHVASVLTLSILGFMLAIFFILASAPDLALTQLVVETLVLLIFLLVLQRLPSFYSDVRPLVIARDAGVSILVGTMAFVSVLLTAPTPDTDPTSVATYYTEQAVPGGGGTNVVNVILVDFRAFDTLGELLVVAVAAIAILVLVTMRTRGEEAVTEGDGDADGDADPVPDGGDSP</sequence>
<evidence type="ECO:0000256" key="8">
    <source>
        <dbReference type="ARBA" id="ARBA00023136"/>
    </source>
</evidence>
<accession>A0ABD6A0H3</accession>
<feature type="transmembrane region" description="Helical" evidence="10">
    <location>
        <begin position="576"/>
        <end position="595"/>
    </location>
</feature>
<dbReference type="RefSeq" id="WP_379704804.1">
    <property type="nucleotide sequence ID" value="NZ_JBHTAT010000001.1"/>
</dbReference>
<evidence type="ECO:0000256" key="9">
    <source>
        <dbReference type="SAM" id="MobiDB-lite"/>
    </source>
</evidence>
<dbReference type="InterPro" id="IPR025383">
    <property type="entry name" value="MrpA_C/MbhD"/>
</dbReference>
<feature type="transmembrane region" description="Helical" evidence="10">
    <location>
        <begin position="756"/>
        <end position="775"/>
    </location>
</feature>
<dbReference type="InterPro" id="IPR001516">
    <property type="entry name" value="Proton_antipo_N"/>
</dbReference>
<dbReference type="InterPro" id="IPR046806">
    <property type="entry name" value="MrpA_C/MbhE"/>
</dbReference>
<feature type="transmembrane region" description="Helical" evidence="10">
    <location>
        <begin position="209"/>
        <end position="229"/>
    </location>
</feature>
<evidence type="ECO:0000256" key="5">
    <source>
        <dbReference type="ARBA" id="ARBA00022692"/>
    </source>
</evidence>
<comment type="subcellular location">
    <subcellularLocation>
        <location evidence="1">Cell membrane</location>
        <topology evidence="1">Multi-pass membrane protein</topology>
    </subcellularLocation>
</comment>